<evidence type="ECO:0000313" key="4">
    <source>
        <dbReference type="Proteomes" id="UP001286313"/>
    </source>
</evidence>
<organism evidence="3 4">
    <name type="scientific">Petrolisthes cinctipes</name>
    <name type="common">Flat porcelain crab</name>
    <dbReference type="NCBI Taxonomy" id="88211"/>
    <lineage>
        <taxon>Eukaryota</taxon>
        <taxon>Metazoa</taxon>
        <taxon>Ecdysozoa</taxon>
        <taxon>Arthropoda</taxon>
        <taxon>Crustacea</taxon>
        <taxon>Multicrustacea</taxon>
        <taxon>Malacostraca</taxon>
        <taxon>Eumalacostraca</taxon>
        <taxon>Eucarida</taxon>
        <taxon>Decapoda</taxon>
        <taxon>Pleocyemata</taxon>
        <taxon>Anomura</taxon>
        <taxon>Galatheoidea</taxon>
        <taxon>Porcellanidae</taxon>
        <taxon>Petrolisthes</taxon>
    </lineage>
</organism>
<reference evidence="3" key="1">
    <citation type="submission" date="2023-10" db="EMBL/GenBank/DDBJ databases">
        <title>Genome assemblies of two species of porcelain crab, Petrolisthes cinctipes and Petrolisthes manimaculis (Anomura: Porcellanidae).</title>
        <authorList>
            <person name="Angst P."/>
        </authorList>
    </citation>
    <scope>NUCLEOTIDE SEQUENCE</scope>
    <source>
        <strain evidence="3">PB745_01</strain>
        <tissue evidence="3">Gill</tissue>
    </source>
</reference>
<dbReference type="EMBL" id="JAWQEG010006225">
    <property type="protein sequence ID" value="KAK3855418.1"/>
    <property type="molecule type" value="Genomic_DNA"/>
</dbReference>
<keyword evidence="4" id="KW-1185">Reference proteome</keyword>
<gene>
    <name evidence="3" type="ORF">Pcinc_038181</name>
    <name evidence="2" type="ORF">Pcinc_043942</name>
</gene>
<dbReference type="EMBL" id="JAWQEG010009005">
    <property type="protein sequence ID" value="KAK3849298.1"/>
    <property type="molecule type" value="Genomic_DNA"/>
</dbReference>
<evidence type="ECO:0000256" key="1">
    <source>
        <dbReference type="SAM" id="MobiDB-lite"/>
    </source>
</evidence>
<comment type="caution">
    <text evidence="3">The sequence shown here is derived from an EMBL/GenBank/DDBJ whole genome shotgun (WGS) entry which is preliminary data.</text>
</comment>
<evidence type="ECO:0000313" key="2">
    <source>
        <dbReference type="EMBL" id="KAK3849298.1"/>
    </source>
</evidence>
<name>A0AAE1EKM9_PETCI</name>
<protein>
    <submittedName>
        <fullName evidence="3">Uncharacterized protein</fullName>
    </submittedName>
</protein>
<feature type="compositionally biased region" description="Polar residues" evidence="1">
    <location>
        <begin position="16"/>
        <end position="26"/>
    </location>
</feature>
<accession>A0AAE1EKM9</accession>
<feature type="region of interest" description="Disordered" evidence="1">
    <location>
        <begin position="1"/>
        <end position="63"/>
    </location>
</feature>
<sequence>MPLPPDISPTLPHFQGSESTTNTSPHTGRGGGVSLVKRGPMPPPPTSSPHHLHLPPSSPWSSSPIVELKEVPVFTNHHYHHLNLSDEQHLQLNPMVQETQLDNNGTADYPDLI</sequence>
<evidence type="ECO:0000313" key="3">
    <source>
        <dbReference type="EMBL" id="KAK3855418.1"/>
    </source>
</evidence>
<proteinExistence type="predicted"/>
<dbReference type="Proteomes" id="UP001286313">
    <property type="component" value="Unassembled WGS sequence"/>
</dbReference>
<dbReference type="AlphaFoldDB" id="A0AAE1EKM9"/>